<dbReference type="Pfam" id="PF13450">
    <property type="entry name" value="NAD_binding_8"/>
    <property type="match status" value="1"/>
</dbReference>
<keyword evidence="3" id="KW-1185">Reference proteome</keyword>
<feature type="non-terminal residue" evidence="2">
    <location>
        <position position="148"/>
    </location>
</feature>
<protein>
    <recommendedName>
        <fullName evidence="4">Glucose dehydrogenase</fullName>
    </recommendedName>
</protein>
<dbReference type="EMBL" id="VTPC01047844">
    <property type="protein sequence ID" value="KAF2890695.1"/>
    <property type="molecule type" value="Genomic_DNA"/>
</dbReference>
<dbReference type="GO" id="GO:0050660">
    <property type="term" value="F:flavin adenine dinucleotide binding"/>
    <property type="evidence" value="ECO:0007669"/>
    <property type="project" value="InterPro"/>
</dbReference>
<dbReference type="GO" id="GO:0016491">
    <property type="term" value="F:oxidoreductase activity"/>
    <property type="evidence" value="ECO:0007669"/>
    <property type="project" value="TreeGrafter"/>
</dbReference>
<organism evidence="2 3">
    <name type="scientific">Ignelater luminosus</name>
    <name type="common">Cucubano</name>
    <name type="synonym">Pyrophorus luminosus</name>
    <dbReference type="NCBI Taxonomy" id="2038154"/>
    <lineage>
        <taxon>Eukaryota</taxon>
        <taxon>Metazoa</taxon>
        <taxon>Ecdysozoa</taxon>
        <taxon>Arthropoda</taxon>
        <taxon>Hexapoda</taxon>
        <taxon>Insecta</taxon>
        <taxon>Pterygota</taxon>
        <taxon>Neoptera</taxon>
        <taxon>Endopterygota</taxon>
        <taxon>Coleoptera</taxon>
        <taxon>Polyphaga</taxon>
        <taxon>Elateriformia</taxon>
        <taxon>Elateroidea</taxon>
        <taxon>Elateridae</taxon>
        <taxon>Agrypninae</taxon>
        <taxon>Pyrophorini</taxon>
        <taxon>Ignelater</taxon>
    </lineage>
</organism>
<evidence type="ECO:0008006" key="4">
    <source>
        <dbReference type="Google" id="ProtNLM"/>
    </source>
</evidence>
<gene>
    <name evidence="2" type="ORF">ILUMI_15478</name>
</gene>
<dbReference type="Gene3D" id="3.50.50.60">
    <property type="entry name" value="FAD/NAD(P)-binding domain"/>
    <property type="match status" value="1"/>
</dbReference>
<dbReference type="OrthoDB" id="269227at2759"/>
<dbReference type="AlphaFoldDB" id="A0A8K0CWF5"/>
<evidence type="ECO:0000256" key="1">
    <source>
        <dbReference type="ARBA" id="ARBA00010790"/>
    </source>
</evidence>
<proteinExistence type="inferred from homology"/>
<feature type="non-terminal residue" evidence="2">
    <location>
        <position position="1"/>
    </location>
</feature>
<dbReference type="SUPFAM" id="SSF51905">
    <property type="entry name" value="FAD/NAD(P)-binding domain"/>
    <property type="match status" value="1"/>
</dbReference>
<comment type="caution">
    <text evidence="2">The sequence shown here is derived from an EMBL/GenBank/DDBJ whole genome shotgun (WGS) entry which is preliminary data.</text>
</comment>
<evidence type="ECO:0000313" key="3">
    <source>
        <dbReference type="Proteomes" id="UP000801492"/>
    </source>
</evidence>
<dbReference type="PANTHER" id="PTHR11552:SF158">
    <property type="entry name" value="GH23626P-RELATED"/>
    <property type="match status" value="1"/>
</dbReference>
<sequence>ACVAQLKFQTRTLLIMKFSVAEKLCHFLVFTVVKCQNFNLTVNYYENVIQGGEAEAFVHPLPENANEYRPIDNNITDFGTYDYIVVGAGSAGAVLAARLSEDKNLKVLLLEAGGHPDSFSDTPGEMIYLQGLRFNWNYKSVPQTTCCL</sequence>
<dbReference type="Proteomes" id="UP000801492">
    <property type="component" value="Unassembled WGS sequence"/>
</dbReference>
<dbReference type="Gene3D" id="3.30.560.10">
    <property type="entry name" value="Glucose Oxidase, domain 3"/>
    <property type="match status" value="1"/>
</dbReference>
<evidence type="ECO:0000313" key="2">
    <source>
        <dbReference type="EMBL" id="KAF2890695.1"/>
    </source>
</evidence>
<dbReference type="InterPro" id="IPR012132">
    <property type="entry name" value="GMC_OxRdtase"/>
</dbReference>
<dbReference type="PANTHER" id="PTHR11552">
    <property type="entry name" value="GLUCOSE-METHANOL-CHOLINE GMC OXIDOREDUCTASE"/>
    <property type="match status" value="1"/>
</dbReference>
<reference evidence="2" key="1">
    <citation type="submission" date="2019-08" db="EMBL/GenBank/DDBJ databases">
        <title>The genome of the North American firefly Photinus pyralis.</title>
        <authorList>
            <consortium name="Photinus pyralis genome working group"/>
            <person name="Fallon T.R."/>
            <person name="Sander Lower S.E."/>
            <person name="Weng J.-K."/>
        </authorList>
    </citation>
    <scope>NUCLEOTIDE SEQUENCE</scope>
    <source>
        <strain evidence="2">TRF0915ILg1</strain>
        <tissue evidence="2">Whole body</tissue>
    </source>
</reference>
<dbReference type="InterPro" id="IPR036188">
    <property type="entry name" value="FAD/NAD-bd_sf"/>
</dbReference>
<comment type="similarity">
    <text evidence="1">Belongs to the GMC oxidoreductase family.</text>
</comment>
<name>A0A8K0CWF5_IGNLU</name>
<accession>A0A8K0CWF5</accession>